<dbReference type="InterPro" id="IPR000488">
    <property type="entry name" value="Death_dom"/>
</dbReference>
<feature type="region of interest" description="Disordered" evidence="1">
    <location>
        <begin position="373"/>
        <end position="438"/>
    </location>
</feature>
<feature type="domain" description="Death" evidence="2">
    <location>
        <begin position="652"/>
        <end position="724"/>
    </location>
</feature>
<evidence type="ECO:0000313" key="4">
    <source>
        <dbReference type="RefSeq" id="XP_022091388.1"/>
    </source>
</evidence>
<dbReference type="OrthoDB" id="6111003at2759"/>
<feature type="region of interest" description="Disordered" evidence="1">
    <location>
        <begin position="569"/>
        <end position="605"/>
    </location>
</feature>
<dbReference type="AlphaFoldDB" id="A0A8B7YDQ5"/>
<feature type="compositionally biased region" description="Basic and acidic residues" evidence="1">
    <location>
        <begin position="462"/>
        <end position="475"/>
    </location>
</feature>
<sequence>MLGTMAATADGAKKRLITGWLDHVIDGKIATRWAVLEQSADRESVTLRLFRSEKEACEKQAYTLGRENFIGTERGSVKQYNKKTPALYWAIITVHDQTLLFQDSHNSNKTVSTFEKWDKILKDFWNHQSWMVTPLKGPNSFVKERGLTLHLNRASVCFAYLNPPRHYCRLYLDTIEQVFYDGTRLCFNVTKDTSNGDYYEVKTERERFACRIKEGIENLRTQCLGIVSSNPIKTVSPQERPASISPIDNTTGENIHMDINSLMNKNQINCQLKSPVAGSCPIALGKATDSKGMTVPMIKIIPVGVVAEDSKPETGRGQNALPVIPPRTTSCANSTGPAVRSDASWTDCAVSSSKLQKGISASTGKLHVLEGDHAWEDPSVAEKGPPVPTPRRKVPENGVRVTSAVQLPLPKPPVPTSPTTNDKPGWPRQDDFDSIGDSMSSIASSELISMDITQSSSSLSSDEERGRSSSTESRKKSPIRTSVISLNGCSSTQAKVPGYSRSFSVPTELPHNHHFVDTGRIDPDYKSMEQEYINVSKDSLTSPKVIDDDDDDGENLYLNVAHDKSIYVNPSLNPSVNPIPIPPRHPQPPSTSRTSRPEYSSPKSCDSMELHELLDAMLQGDEQGSTMGLPLSVWLKFCLNCDMDRSNYGANNWKGLAEQLGLSSSDIILIDDYSRRYSKKPTQVILSYWERQANPLRPFNKTELISMLHELERQDLLDIVIQREKYTGTK</sequence>
<keyword evidence="3" id="KW-1185">Reference proteome</keyword>
<dbReference type="Proteomes" id="UP000694845">
    <property type="component" value="Unplaced"/>
</dbReference>
<gene>
    <name evidence="4 5" type="primary">LOC110979683</name>
</gene>
<evidence type="ECO:0000259" key="2">
    <source>
        <dbReference type="PROSITE" id="PS50017"/>
    </source>
</evidence>
<dbReference type="GO" id="GO:0007165">
    <property type="term" value="P:signal transduction"/>
    <property type="evidence" value="ECO:0007669"/>
    <property type="project" value="InterPro"/>
</dbReference>
<feature type="compositionally biased region" description="Low complexity" evidence="1">
    <location>
        <begin position="590"/>
        <end position="602"/>
    </location>
</feature>
<dbReference type="RefSeq" id="XP_022091389.1">
    <property type="nucleotide sequence ID" value="XM_022235697.1"/>
</dbReference>
<name>A0A8B7YDQ5_ACAPL</name>
<evidence type="ECO:0000313" key="5">
    <source>
        <dbReference type="RefSeq" id="XP_022091389.1"/>
    </source>
</evidence>
<dbReference type="KEGG" id="aplc:110979683"/>
<dbReference type="SUPFAM" id="SSF47986">
    <property type="entry name" value="DEATH domain"/>
    <property type="match status" value="1"/>
</dbReference>
<dbReference type="Gene3D" id="1.10.533.10">
    <property type="entry name" value="Death Domain, Fas"/>
    <property type="match status" value="1"/>
</dbReference>
<dbReference type="PROSITE" id="PS50017">
    <property type="entry name" value="DEATH_DOMAIN"/>
    <property type="match status" value="1"/>
</dbReference>
<dbReference type="GeneID" id="110979683"/>
<protein>
    <submittedName>
        <fullName evidence="4 5">Uncharacterized protein LOC110979683 isoform X1</fullName>
    </submittedName>
</protein>
<evidence type="ECO:0000256" key="1">
    <source>
        <dbReference type="SAM" id="MobiDB-lite"/>
    </source>
</evidence>
<dbReference type="InterPro" id="IPR011029">
    <property type="entry name" value="DEATH-like_dom_sf"/>
</dbReference>
<feature type="compositionally biased region" description="Pro residues" evidence="1">
    <location>
        <begin position="577"/>
        <end position="589"/>
    </location>
</feature>
<accession>A0A8B7YDQ5</accession>
<proteinExistence type="predicted"/>
<evidence type="ECO:0000313" key="3">
    <source>
        <dbReference type="Proteomes" id="UP000694845"/>
    </source>
</evidence>
<feature type="region of interest" description="Disordered" evidence="1">
    <location>
        <begin position="309"/>
        <end position="341"/>
    </location>
</feature>
<dbReference type="RefSeq" id="XP_022091388.1">
    <property type="nucleotide sequence ID" value="XM_022235696.1"/>
</dbReference>
<reference evidence="4 5" key="1">
    <citation type="submission" date="2025-04" db="UniProtKB">
        <authorList>
            <consortium name="RefSeq"/>
        </authorList>
    </citation>
    <scope>IDENTIFICATION</scope>
</reference>
<feature type="region of interest" description="Disordered" evidence="1">
    <location>
        <begin position="452"/>
        <end position="482"/>
    </location>
</feature>
<dbReference type="Pfam" id="PF00531">
    <property type="entry name" value="Death"/>
    <property type="match status" value="1"/>
</dbReference>
<organism evidence="3 5">
    <name type="scientific">Acanthaster planci</name>
    <name type="common">Crown-of-thorns starfish</name>
    <dbReference type="NCBI Taxonomy" id="133434"/>
    <lineage>
        <taxon>Eukaryota</taxon>
        <taxon>Metazoa</taxon>
        <taxon>Echinodermata</taxon>
        <taxon>Eleutherozoa</taxon>
        <taxon>Asterozoa</taxon>
        <taxon>Asteroidea</taxon>
        <taxon>Valvatacea</taxon>
        <taxon>Valvatida</taxon>
        <taxon>Acanthasteridae</taxon>
        <taxon>Acanthaster</taxon>
    </lineage>
</organism>
<feature type="compositionally biased region" description="Polar residues" evidence="1">
    <location>
        <begin position="327"/>
        <end position="336"/>
    </location>
</feature>